<dbReference type="Gene3D" id="3.40.50.2300">
    <property type="match status" value="2"/>
</dbReference>
<reference evidence="2" key="1">
    <citation type="submission" date="2022-08" db="EMBL/GenBank/DDBJ databases">
        <title>Genome Sequence of the sulphate-reducing bacterium, Pseudodesulfovibrio portus JCM14722.</title>
        <authorList>
            <person name="Kondo R."/>
            <person name="Kataoka T."/>
        </authorList>
    </citation>
    <scope>NUCLEOTIDE SEQUENCE</scope>
    <source>
        <strain evidence="2">JCM 14722</strain>
    </source>
</reference>
<evidence type="ECO:0000256" key="1">
    <source>
        <dbReference type="SAM" id="SignalP"/>
    </source>
</evidence>
<feature type="chain" id="PRO_5047361660" evidence="1">
    <location>
        <begin position="24"/>
        <end position="335"/>
    </location>
</feature>
<keyword evidence="1" id="KW-0732">Signal</keyword>
<dbReference type="RefSeq" id="WP_264983712.1">
    <property type="nucleotide sequence ID" value="NZ_AP026708.1"/>
</dbReference>
<feature type="signal peptide" evidence="1">
    <location>
        <begin position="1"/>
        <end position="23"/>
    </location>
</feature>
<dbReference type="InterPro" id="IPR007487">
    <property type="entry name" value="ABC_transpt-TYRBP-like"/>
</dbReference>
<dbReference type="EMBL" id="AP026708">
    <property type="protein sequence ID" value="BDQ33648.1"/>
    <property type="molecule type" value="Genomic_DNA"/>
</dbReference>
<sequence length="335" mass="36888">MRTTTILTTALLLVTLWAIPSSAAADRPVVLVVNSYHAGYPWVMSHNEALRRNLSDIADLVFHDMDTKRLNPAHHLDRAALALDKYREVQPDLVILADDNALAFLGPDITRAGTPVVYLGINANPRIYACENDLLTGVLERPLLKRSIIFIHDILGPSMNKCMVLFDNGTTARVTMDTIFKGNNRIMVGTVQTDIVLATTMEQWKQHVLTAGELGYGAIILGLYQTLTDNEGKHVPDDVVARWTGANSPVPVFAFWDFAVGRDKAVGGLVLAGRPQGEEAAGLARRILDGEDPKQIQPVTAEHGRFLFSRSGLERWHIDLPPSLTQPGEVLEFVE</sequence>
<name>A0ABM8AQF8_9BACT</name>
<evidence type="ECO:0000313" key="2">
    <source>
        <dbReference type="EMBL" id="BDQ33648.1"/>
    </source>
</evidence>
<accession>A0ABM8AQF8</accession>
<protein>
    <submittedName>
        <fullName evidence="2">Uncharacterized protein</fullName>
    </submittedName>
</protein>
<evidence type="ECO:0000313" key="3">
    <source>
        <dbReference type="Proteomes" id="UP001061361"/>
    </source>
</evidence>
<organism evidence="2 3">
    <name type="scientific">Pseudodesulfovibrio portus</name>
    <dbReference type="NCBI Taxonomy" id="231439"/>
    <lineage>
        <taxon>Bacteria</taxon>
        <taxon>Pseudomonadati</taxon>
        <taxon>Thermodesulfobacteriota</taxon>
        <taxon>Desulfovibrionia</taxon>
        <taxon>Desulfovibrionales</taxon>
        <taxon>Desulfovibrionaceae</taxon>
    </lineage>
</organism>
<dbReference type="PANTHER" id="PTHR35271">
    <property type="entry name" value="ABC TRANSPORTER, SUBSTRATE-BINDING LIPOPROTEIN-RELATED"/>
    <property type="match status" value="1"/>
</dbReference>
<gene>
    <name evidence="2" type="ORF">JCM14722_11900</name>
</gene>
<dbReference type="Proteomes" id="UP001061361">
    <property type="component" value="Chromosome"/>
</dbReference>
<keyword evidence="3" id="KW-1185">Reference proteome</keyword>
<proteinExistence type="predicted"/>
<dbReference type="PANTHER" id="PTHR35271:SF1">
    <property type="entry name" value="ABC TRANSPORTER, SUBSTRATE-BINDING LIPOPROTEIN"/>
    <property type="match status" value="1"/>
</dbReference>